<feature type="transmembrane region" description="Helical" evidence="6">
    <location>
        <begin position="486"/>
        <end position="508"/>
    </location>
</feature>
<dbReference type="Pfam" id="PF13567">
    <property type="entry name" value="DUF4131"/>
    <property type="match status" value="1"/>
</dbReference>
<dbReference type="PANTHER" id="PTHR30619:SF1">
    <property type="entry name" value="RECOMBINATION PROTEIN 2"/>
    <property type="match status" value="1"/>
</dbReference>
<proteinExistence type="predicted"/>
<name>A0A410H2K6_9GAMM</name>
<dbReference type="NCBIfam" id="TIGR00360">
    <property type="entry name" value="ComEC_N-term"/>
    <property type="match status" value="1"/>
</dbReference>
<dbReference type="InterPro" id="IPR004797">
    <property type="entry name" value="Competence_ComEC/Rec2"/>
</dbReference>
<feature type="transmembrane region" description="Helical" evidence="6">
    <location>
        <begin position="25"/>
        <end position="42"/>
    </location>
</feature>
<evidence type="ECO:0000259" key="9">
    <source>
        <dbReference type="Pfam" id="PF13567"/>
    </source>
</evidence>
<feature type="transmembrane region" description="Helical" evidence="6">
    <location>
        <begin position="461"/>
        <end position="480"/>
    </location>
</feature>
<dbReference type="SUPFAM" id="SSF56281">
    <property type="entry name" value="Metallo-hydrolase/oxidoreductase"/>
    <property type="match status" value="1"/>
</dbReference>
<keyword evidence="4 6" id="KW-1133">Transmembrane helix</keyword>
<sequence>MFRYFVLGFVCCVYAFYQLGTFPSGWSLVWLFAGLVSGWAIFRFARLKQPVNHVLIAVISPIIIGLLFGYIWVFSHSFLTDRLPNAIYFKPVTVVGKVVDLPQVTVLTEKGQASRVKFLFELQRLTEESSKFDQAWSFWQPTVQLSWYDAETVPKSGEVWRFQIKLKPRHASLNPGAFDYETYLFQKGVQGYGYVLDKGVAPVRLSEAGVFGLRNELADHLQRLFAESPFQGVFQALIDGDKSDIGAEDWRIMQRTGTIHLMAISGLHIAIIAGLGFALFGWIWRWGIRWTNWAWWWHTPKIVFASWGGILMATLYMAMAGFSIPTQRAWLMVVTVLLFVLIRRKFQPWSALALAAFLIVLWHPPSVLSQGFWLSFTAVAIIFTVLRSPTVQRAPGWQKLLWIQLGLTVGLAPALGGYYHQIALGSFLANLLAVPFVSLLGLPLLFLTVLVSFVSDTATHGLMWLNDQLWSGLWWALQWISDRLGFWVIGQLQAWQIVLLYAVFFWTAGVRTVDGQKRKWLGGVALVGLTVVFLWHPFKPVLAPGEFRVTVLDVGQGQALVFETETATVVYDTGARWSDKMDGAKLALLPYLKSQNRSTLELLIVSHSDSDHAGGVASLLQDMAVTEAVSGQAKVLNQGLEQAVFQPCRNGQAWSFSGVRFEILSPADSLPQPTNDNDASCVLRVTNGVGTVLVPGDLTERMEKPLVAAYEDELQADLLVAGHHGSRTSTSQAWLNAVSPQEVVFSSGFANRFHFPTETVLKRLEAQGIPWRNTACRGAIQYKITLDSERIHPSSLHFVNSARQARPRWYANECEAFAETRDKAGQ</sequence>
<feature type="transmembrane region" description="Helical" evidence="6">
    <location>
        <begin position="520"/>
        <end position="538"/>
    </location>
</feature>
<keyword evidence="3 6" id="KW-0812">Transmembrane</keyword>
<evidence type="ECO:0000256" key="5">
    <source>
        <dbReference type="ARBA" id="ARBA00023136"/>
    </source>
</evidence>
<feature type="domain" description="DUF4131" evidence="9">
    <location>
        <begin position="26"/>
        <end position="195"/>
    </location>
</feature>
<dbReference type="InterPro" id="IPR036866">
    <property type="entry name" value="RibonucZ/Hydroxyglut_hydro"/>
</dbReference>
<dbReference type="GO" id="GO:0030420">
    <property type="term" value="P:establishment of competence for transformation"/>
    <property type="evidence" value="ECO:0007669"/>
    <property type="project" value="InterPro"/>
</dbReference>
<feature type="transmembrane region" description="Helical" evidence="6">
    <location>
        <begin position="346"/>
        <end position="364"/>
    </location>
</feature>
<evidence type="ECO:0000313" key="10">
    <source>
        <dbReference type="EMBL" id="QAB15147.1"/>
    </source>
</evidence>
<evidence type="ECO:0000259" key="7">
    <source>
        <dbReference type="Pfam" id="PF00753"/>
    </source>
</evidence>
<organism evidence="10 11">
    <name type="scientific">Hydrogenovibrio thermophilus</name>
    <dbReference type="NCBI Taxonomy" id="265883"/>
    <lineage>
        <taxon>Bacteria</taxon>
        <taxon>Pseudomonadati</taxon>
        <taxon>Pseudomonadota</taxon>
        <taxon>Gammaproteobacteria</taxon>
        <taxon>Thiotrichales</taxon>
        <taxon>Piscirickettsiaceae</taxon>
        <taxon>Hydrogenovibrio</taxon>
    </lineage>
</organism>
<reference evidence="10 11" key="1">
    <citation type="journal article" date="2018" name="Environ. Microbiol.">
        <title>Genomes of ubiquitous marine and hypersaline Hydrogenovibrio, Thiomicrorhabdus and Thiomicrospira spp. encode a diversity of mechanisms to sustain chemolithoautotrophy in heterogeneous environments.</title>
        <authorList>
            <person name="Scott K.M."/>
            <person name="Williams J."/>
            <person name="Porter C.M.B."/>
            <person name="Russel S."/>
            <person name="Harmer T.L."/>
            <person name="Paul J.H."/>
            <person name="Antonen K.M."/>
            <person name="Bridges M.K."/>
            <person name="Camper G.J."/>
            <person name="Campla C.K."/>
            <person name="Casella L.G."/>
            <person name="Chase E."/>
            <person name="Conrad J.W."/>
            <person name="Cruz M.C."/>
            <person name="Dunlap D.S."/>
            <person name="Duran L."/>
            <person name="Fahsbender E.M."/>
            <person name="Goldsmith D.B."/>
            <person name="Keeley R.F."/>
            <person name="Kondoff M.R."/>
            <person name="Kussy B.I."/>
            <person name="Lane M.K."/>
            <person name="Lawler S."/>
            <person name="Leigh B.A."/>
            <person name="Lewis C."/>
            <person name="Lostal L.M."/>
            <person name="Marking D."/>
            <person name="Mancera P.A."/>
            <person name="McClenthan E.C."/>
            <person name="McIntyre E.A."/>
            <person name="Mine J.A."/>
            <person name="Modi S."/>
            <person name="Moore B.D."/>
            <person name="Morgan W.A."/>
            <person name="Nelson K.M."/>
            <person name="Nguyen K.N."/>
            <person name="Ogburn N."/>
            <person name="Parrino D.G."/>
            <person name="Pedapudi A.D."/>
            <person name="Pelham R.P."/>
            <person name="Preece A.M."/>
            <person name="Rampersad E.A."/>
            <person name="Richardson J.C."/>
            <person name="Rodgers C.M."/>
            <person name="Schaffer B.L."/>
            <person name="Sheridan N.E."/>
            <person name="Solone M.R."/>
            <person name="Staley Z.R."/>
            <person name="Tabuchi M."/>
            <person name="Waide R.J."/>
            <person name="Wanjugi P.W."/>
            <person name="Young S."/>
            <person name="Clum A."/>
            <person name="Daum C."/>
            <person name="Huntemann M."/>
            <person name="Ivanova N."/>
            <person name="Kyrpides N."/>
            <person name="Mikhailova N."/>
            <person name="Palaniappan K."/>
            <person name="Pillay M."/>
            <person name="Reddy T.B.K."/>
            <person name="Shapiro N."/>
            <person name="Stamatis D."/>
            <person name="Varghese N."/>
            <person name="Woyke T."/>
            <person name="Boden R."/>
            <person name="Freyermuth S.K."/>
            <person name="Kerfeld C.A."/>
        </authorList>
    </citation>
    <scope>NUCLEOTIDE SEQUENCE [LARGE SCALE GENOMIC DNA]</scope>
    <source>
        <strain evidence="10 11">JR-2</strain>
    </source>
</reference>
<dbReference type="Pfam" id="PF03772">
    <property type="entry name" value="Competence"/>
    <property type="match status" value="1"/>
</dbReference>
<feature type="transmembrane region" description="Helical" evidence="6">
    <location>
        <begin position="431"/>
        <end position="454"/>
    </location>
</feature>
<feature type="transmembrane region" description="Helical" evidence="6">
    <location>
        <begin position="54"/>
        <end position="75"/>
    </location>
</feature>
<feature type="domain" description="ComEC/Rec2-related protein" evidence="8">
    <location>
        <begin position="237"/>
        <end position="508"/>
    </location>
</feature>
<evidence type="ECO:0000259" key="8">
    <source>
        <dbReference type="Pfam" id="PF03772"/>
    </source>
</evidence>
<evidence type="ECO:0000256" key="6">
    <source>
        <dbReference type="SAM" id="Phobius"/>
    </source>
</evidence>
<comment type="subcellular location">
    <subcellularLocation>
        <location evidence="1">Cell membrane</location>
        <topology evidence="1">Multi-pass membrane protein</topology>
    </subcellularLocation>
</comment>
<keyword evidence="5 6" id="KW-0472">Membrane</keyword>
<dbReference type="InterPro" id="IPR025405">
    <property type="entry name" value="DUF4131"/>
</dbReference>
<evidence type="ECO:0000256" key="1">
    <source>
        <dbReference type="ARBA" id="ARBA00004651"/>
    </source>
</evidence>
<dbReference type="CDD" id="cd07731">
    <property type="entry name" value="ComA-like_MBL-fold"/>
    <property type="match status" value="1"/>
</dbReference>
<feature type="transmembrane region" description="Helical" evidence="6">
    <location>
        <begin position="261"/>
        <end position="284"/>
    </location>
</feature>
<dbReference type="EMBL" id="CP035033">
    <property type="protein sequence ID" value="QAB15147.1"/>
    <property type="molecule type" value="Genomic_DNA"/>
</dbReference>
<keyword evidence="2" id="KW-1003">Cell membrane</keyword>
<feature type="domain" description="Metallo-beta-lactamase" evidence="7">
    <location>
        <begin position="553"/>
        <end position="741"/>
    </location>
</feature>
<evidence type="ECO:0000256" key="3">
    <source>
        <dbReference type="ARBA" id="ARBA00022692"/>
    </source>
</evidence>
<dbReference type="PANTHER" id="PTHR30619">
    <property type="entry name" value="DNA INTERNALIZATION/COMPETENCE PROTEIN COMEC/REC2"/>
    <property type="match status" value="1"/>
</dbReference>
<gene>
    <name evidence="10" type="ORF">EPV75_05415</name>
</gene>
<evidence type="ECO:0000256" key="4">
    <source>
        <dbReference type="ARBA" id="ARBA00022989"/>
    </source>
</evidence>
<dbReference type="Pfam" id="PF00753">
    <property type="entry name" value="Lactamase_B"/>
    <property type="match status" value="1"/>
</dbReference>
<evidence type="ECO:0000256" key="2">
    <source>
        <dbReference type="ARBA" id="ARBA00022475"/>
    </source>
</evidence>
<feature type="transmembrane region" description="Helical" evidence="6">
    <location>
        <begin position="400"/>
        <end position="419"/>
    </location>
</feature>
<evidence type="ECO:0000313" key="11">
    <source>
        <dbReference type="Proteomes" id="UP000285478"/>
    </source>
</evidence>
<dbReference type="RefSeq" id="WP_128384720.1">
    <property type="nucleotide sequence ID" value="NZ_CP035033.1"/>
</dbReference>
<keyword evidence="11" id="KW-1185">Reference proteome</keyword>
<dbReference type="InterPro" id="IPR052159">
    <property type="entry name" value="Competence_DNA_uptake"/>
</dbReference>
<dbReference type="InterPro" id="IPR035681">
    <property type="entry name" value="ComA-like_MBL"/>
</dbReference>
<dbReference type="KEGG" id="htr:EPV75_05415"/>
<dbReference type="AlphaFoldDB" id="A0A410H2K6"/>
<feature type="transmembrane region" description="Helical" evidence="6">
    <location>
        <begin position="304"/>
        <end position="325"/>
    </location>
</feature>
<dbReference type="InterPro" id="IPR004477">
    <property type="entry name" value="ComEC_N"/>
</dbReference>
<accession>A0A410H2K6</accession>
<protein>
    <submittedName>
        <fullName evidence="10">DNA internalization-related competence protein ComEC/Rec2</fullName>
    </submittedName>
</protein>
<dbReference type="InterPro" id="IPR001279">
    <property type="entry name" value="Metallo-B-lactamas"/>
</dbReference>
<feature type="transmembrane region" description="Helical" evidence="6">
    <location>
        <begin position="370"/>
        <end position="388"/>
    </location>
</feature>
<dbReference type="NCBIfam" id="TIGR00361">
    <property type="entry name" value="ComEC_Rec2"/>
    <property type="match status" value="1"/>
</dbReference>
<dbReference type="Proteomes" id="UP000285478">
    <property type="component" value="Chromosome"/>
</dbReference>
<dbReference type="GO" id="GO:0005886">
    <property type="term" value="C:plasma membrane"/>
    <property type="evidence" value="ECO:0007669"/>
    <property type="project" value="UniProtKB-SubCell"/>
</dbReference>
<dbReference type="Gene3D" id="3.60.15.10">
    <property type="entry name" value="Ribonuclease Z/Hydroxyacylglutathione hydrolase-like"/>
    <property type="match status" value="1"/>
</dbReference>